<feature type="compositionally biased region" description="Polar residues" evidence="1">
    <location>
        <begin position="1"/>
        <end position="18"/>
    </location>
</feature>
<comment type="caution">
    <text evidence="2">The sequence shown here is derived from an EMBL/GenBank/DDBJ whole genome shotgun (WGS) entry which is preliminary data.</text>
</comment>
<evidence type="ECO:0000313" key="2">
    <source>
        <dbReference type="EMBL" id="KAA6388132.1"/>
    </source>
</evidence>
<reference evidence="2 3" key="1">
    <citation type="submission" date="2019-03" db="EMBL/GenBank/DDBJ databases">
        <title>Single cell metagenomics reveals metabolic interactions within the superorganism composed of flagellate Streblomastix strix and complex community of Bacteroidetes bacteria on its surface.</title>
        <authorList>
            <person name="Treitli S.C."/>
            <person name="Kolisko M."/>
            <person name="Husnik F."/>
            <person name="Keeling P."/>
            <person name="Hampl V."/>
        </authorList>
    </citation>
    <scope>NUCLEOTIDE SEQUENCE [LARGE SCALE GENOMIC DNA]</scope>
    <source>
        <strain evidence="2">ST1C</strain>
    </source>
</reference>
<protein>
    <submittedName>
        <fullName evidence="2">Uncharacterized protein</fullName>
    </submittedName>
</protein>
<proteinExistence type="predicted"/>
<sequence>MTTEEFSNDKSNQQTNVKCETLEKGSKRKYSRKSKANEKAREMIDQMINEQKNEQTNEQTIEEKYDQRIHELRNQYGGTDKEQDERHYLIYRLEKNRVDNIFLEATQPLVKLYMQEKDSKTIIERFKYAMINSVNYTKISYVKVAITDRFDIDVFAQMTKYKIENEQETKEIVQNRVVAPNTAIRETKNNQRVTLKYEAINDWKNASHLVSLREILDKWNIDIEMSYKDYAQQQHDRIYEVQLIHDGKIEQMNDELALVYVNGLKNLDIHNYLQPINLEVSPLSIFCGLYGISNESIRTEGLGNIRKFNKLTANADRNYGQASSNGERKPNPWILTKILRYHNKDNYEQIIKPLLKKNYKAKKKEKQILINQTLIPNKIELTDDFTLLDMQEKAANGEYENEEQIVMELTRLLVYYEGETEDIYAIKGYDAICDTQKGCKFISEDPKIPTVFQGYKYKKLDTIDYECLQMYFDLIKETIAAGDERVYEYILNWMAWLIQNPERKSSAAIVLQDRQGIDEFTGRFNSVVEYKIINEKSQLRRTAENVMNIVYVTNADMPVQLDTDDRRHLVCACKTVHQVSEEHKEDVEYFNELSQSYTQEFYENLMTLLLEKDISQFNPTLIPMTEAKKQLINDSRSPIDDVIIEHYEQFKQGIPIALLNQCKPQNWLLKTYKNAMVHKCEKQRPYINGTRSRIYVLNEDQLRYYDKMMRQEDIETSNANYQKYKKTIEDNEFIVQIVQETKEE</sequence>
<organism evidence="2 3">
    <name type="scientific">Streblomastix strix</name>
    <dbReference type="NCBI Taxonomy" id="222440"/>
    <lineage>
        <taxon>Eukaryota</taxon>
        <taxon>Metamonada</taxon>
        <taxon>Preaxostyla</taxon>
        <taxon>Oxymonadida</taxon>
        <taxon>Streblomastigidae</taxon>
        <taxon>Streblomastix</taxon>
    </lineage>
</organism>
<gene>
    <name evidence="2" type="ORF">EZS28_016341</name>
</gene>
<feature type="region of interest" description="Disordered" evidence="1">
    <location>
        <begin position="1"/>
        <end position="41"/>
    </location>
</feature>
<dbReference type="AlphaFoldDB" id="A0A5J4VZY0"/>
<evidence type="ECO:0000313" key="3">
    <source>
        <dbReference type="Proteomes" id="UP000324800"/>
    </source>
</evidence>
<dbReference type="EMBL" id="SNRW01004107">
    <property type="protein sequence ID" value="KAA6388132.1"/>
    <property type="molecule type" value="Genomic_DNA"/>
</dbReference>
<dbReference type="Proteomes" id="UP000324800">
    <property type="component" value="Unassembled WGS sequence"/>
</dbReference>
<accession>A0A5J4VZY0</accession>
<evidence type="ECO:0000256" key="1">
    <source>
        <dbReference type="SAM" id="MobiDB-lite"/>
    </source>
</evidence>
<name>A0A5J4VZY0_9EUKA</name>